<proteinExistence type="predicted"/>
<dbReference type="AlphaFoldDB" id="A0A084WLQ4"/>
<dbReference type="Proteomes" id="UP000030765">
    <property type="component" value="Unassembled WGS sequence"/>
</dbReference>
<dbReference type="EMBL" id="ATLV01024268">
    <property type="status" value="NOT_ANNOTATED_CDS"/>
    <property type="molecule type" value="Genomic_DNA"/>
</dbReference>
<sequence>MDGLGRGQLSLIYQFFFLFHHSQGARGLHVLLPITTPRRKGQTGAQSLHRFFGEEDVSVQYIPLLLAFPHPAVVLWPDLWFGSKTPP</sequence>
<evidence type="ECO:0000313" key="3">
    <source>
        <dbReference type="Proteomes" id="UP000030765"/>
    </source>
</evidence>
<dbReference type="VEuPathDB" id="VectorBase:ASIC019327"/>
<protein>
    <submittedName>
        <fullName evidence="1 2">Dper\GL25449-PA-like protein</fullName>
    </submittedName>
</protein>
<gene>
    <name evidence="1" type="ORF">ZHAS_00019327</name>
</gene>
<keyword evidence="3" id="KW-1185">Reference proteome</keyword>
<reference evidence="2" key="2">
    <citation type="submission" date="2020-05" db="UniProtKB">
        <authorList>
            <consortium name="EnsemblMetazoa"/>
        </authorList>
    </citation>
    <scope>IDENTIFICATION</scope>
</reference>
<dbReference type="EMBL" id="KE525351">
    <property type="protein sequence ID" value="KFB51148.1"/>
    <property type="molecule type" value="Genomic_DNA"/>
</dbReference>
<name>A0A084WLQ4_ANOSI</name>
<evidence type="ECO:0000313" key="1">
    <source>
        <dbReference type="EMBL" id="KFB51148.1"/>
    </source>
</evidence>
<evidence type="ECO:0000313" key="2">
    <source>
        <dbReference type="EnsemblMetazoa" id="ASIC019327-PA"/>
    </source>
</evidence>
<dbReference type="EnsemblMetazoa" id="ASIC019327-RA">
    <property type="protein sequence ID" value="ASIC019327-PA"/>
    <property type="gene ID" value="ASIC019327"/>
</dbReference>
<reference evidence="1 3" key="1">
    <citation type="journal article" date="2014" name="BMC Genomics">
        <title>Genome sequence of Anopheles sinensis provides insight into genetics basis of mosquito competence for malaria parasites.</title>
        <authorList>
            <person name="Zhou D."/>
            <person name="Zhang D."/>
            <person name="Ding G."/>
            <person name="Shi L."/>
            <person name="Hou Q."/>
            <person name="Ye Y."/>
            <person name="Xu Y."/>
            <person name="Zhou H."/>
            <person name="Xiong C."/>
            <person name="Li S."/>
            <person name="Yu J."/>
            <person name="Hong S."/>
            <person name="Yu X."/>
            <person name="Zou P."/>
            <person name="Chen C."/>
            <person name="Chang X."/>
            <person name="Wang W."/>
            <person name="Lv Y."/>
            <person name="Sun Y."/>
            <person name="Ma L."/>
            <person name="Shen B."/>
            <person name="Zhu C."/>
        </authorList>
    </citation>
    <scope>NUCLEOTIDE SEQUENCE [LARGE SCALE GENOMIC DNA]</scope>
</reference>
<accession>A0A084WLQ4</accession>
<organism evidence="1">
    <name type="scientific">Anopheles sinensis</name>
    <name type="common">Mosquito</name>
    <dbReference type="NCBI Taxonomy" id="74873"/>
    <lineage>
        <taxon>Eukaryota</taxon>
        <taxon>Metazoa</taxon>
        <taxon>Ecdysozoa</taxon>
        <taxon>Arthropoda</taxon>
        <taxon>Hexapoda</taxon>
        <taxon>Insecta</taxon>
        <taxon>Pterygota</taxon>
        <taxon>Neoptera</taxon>
        <taxon>Endopterygota</taxon>
        <taxon>Diptera</taxon>
        <taxon>Nematocera</taxon>
        <taxon>Culicoidea</taxon>
        <taxon>Culicidae</taxon>
        <taxon>Anophelinae</taxon>
        <taxon>Anopheles</taxon>
    </lineage>
</organism>